<keyword evidence="3" id="KW-1185">Reference proteome</keyword>
<feature type="compositionally biased region" description="Basic and acidic residues" evidence="1">
    <location>
        <begin position="65"/>
        <end position="77"/>
    </location>
</feature>
<accession>A0ABR6MY96</accession>
<dbReference type="Proteomes" id="UP000536909">
    <property type="component" value="Unassembled WGS sequence"/>
</dbReference>
<comment type="caution">
    <text evidence="2">The sequence shown here is derived from an EMBL/GenBank/DDBJ whole genome shotgun (WGS) entry which is preliminary data.</text>
</comment>
<gene>
    <name evidence="2" type="ORF">HNQ10_003784</name>
</gene>
<dbReference type="EMBL" id="JACHFV010000015">
    <property type="protein sequence ID" value="MBB5296924.1"/>
    <property type="molecule type" value="Genomic_DNA"/>
</dbReference>
<protein>
    <submittedName>
        <fullName evidence="2">DNA polymerase III alpha subunit</fullName>
    </submittedName>
</protein>
<evidence type="ECO:0000313" key="3">
    <source>
        <dbReference type="Proteomes" id="UP000536909"/>
    </source>
</evidence>
<proteinExistence type="predicted"/>
<sequence length="111" mass="11825">MTALSLSSWRTTFAESCSHPLRGLARNLSLPVVAAPDVCMAEAADYPLLDALTCARLGIDVQTPHPERPRNDARHVGTPEGWGEVLPYPDGLLNAQKGMCQGRDTVGEVGG</sequence>
<feature type="region of interest" description="Disordered" evidence="1">
    <location>
        <begin position="62"/>
        <end position="82"/>
    </location>
</feature>
<dbReference type="RefSeq" id="WP_184117669.1">
    <property type="nucleotide sequence ID" value="NZ_BSUI01000011.1"/>
</dbReference>
<reference evidence="2 3" key="1">
    <citation type="submission" date="2020-08" db="EMBL/GenBank/DDBJ databases">
        <title>Genomic Encyclopedia of Type Strains, Phase IV (KMG-IV): sequencing the most valuable type-strain genomes for metagenomic binning, comparative biology and taxonomic classification.</title>
        <authorList>
            <person name="Goeker M."/>
        </authorList>
    </citation>
    <scope>NUCLEOTIDE SEQUENCE [LARGE SCALE GENOMIC DNA]</scope>
    <source>
        <strain evidence="2 3">DSM 105434</strain>
    </source>
</reference>
<evidence type="ECO:0000256" key="1">
    <source>
        <dbReference type="SAM" id="MobiDB-lite"/>
    </source>
</evidence>
<evidence type="ECO:0000313" key="2">
    <source>
        <dbReference type="EMBL" id="MBB5296924.1"/>
    </source>
</evidence>
<dbReference type="Gene3D" id="3.20.20.140">
    <property type="entry name" value="Metal-dependent hydrolases"/>
    <property type="match status" value="1"/>
</dbReference>
<organism evidence="2 3">
    <name type="scientific">Deinococcus metallilatus</name>
    <dbReference type="NCBI Taxonomy" id="1211322"/>
    <lineage>
        <taxon>Bacteria</taxon>
        <taxon>Thermotogati</taxon>
        <taxon>Deinococcota</taxon>
        <taxon>Deinococci</taxon>
        <taxon>Deinococcales</taxon>
        <taxon>Deinococcaceae</taxon>
        <taxon>Deinococcus</taxon>
    </lineage>
</organism>
<name>A0ABR6MY96_9DEIO</name>